<dbReference type="InterPro" id="IPR029044">
    <property type="entry name" value="Nucleotide-diphossugar_trans"/>
</dbReference>
<sequence>MSSNFSVIIPVHNKLPHLERSISSVLNQTLPDFELILVDDASTDGSSEKLLEFQDPRIKLLKRDIPGPGGYAARNLGIKNASYDWICFLDADDEWETDVLETICNIMSNDTSVDVLCWGWMNVKDGTMYKDKYSTKYQNEPIRKYTLTDFFKQPQPMWTGSISMKKELLEKAGGFPEEGFKRGGDMDTWIRCLWHSHKNLRLTRSMTYYHLDSVNMVTNSIEKDISFSFSVFVEYILQNTHDKKLIKTIRKFQNRRIYTVLRERVNQGKGIDYDLLFKMNRTFTFYYLSMKLHLKRLFIETKSSKIFPRINSNIRGHAN</sequence>
<name>A0ABW5INM5_9BACT</name>
<dbReference type="EMBL" id="JBHULU010000021">
    <property type="protein sequence ID" value="MFD2515176.1"/>
    <property type="molecule type" value="Genomic_DNA"/>
</dbReference>
<evidence type="ECO:0000313" key="3">
    <source>
        <dbReference type="Proteomes" id="UP001597544"/>
    </source>
</evidence>
<evidence type="ECO:0000259" key="1">
    <source>
        <dbReference type="Pfam" id="PF00535"/>
    </source>
</evidence>
<dbReference type="PANTHER" id="PTHR43685">
    <property type="entry name" value="GLYCOSYLTRANSFERASE"/>
    <property type="match status" value="1"/>
</dbReference>
<dbReference type="CDD" id="cd00761">
    <property type="entry name" value="Glyco_tranf_GTA_type"/>
    <property type="match status" value="1"/>
</dbReference>
<dbReference type="PANTHER" id="PTHR43685:SF2">
    <property type="entry name" value="GLYCOSYLTRANSFERASE 2-LIKE DOMAIN-CONTAINING PROTEIN"/>
    <property type="match status" value="1"/>
</dbReference>
<feature type="domain" description="Glycosyltransferase 2-like" evidence="1">
    <location>
        <begin position="6"/>
        <end position="168"/>
    </location>
</feature>
<dbReference type="InterPro" id="IPR001173">
    <property type="entry name" value="Glyco_trans_2-like"/>
</dbReference>
<proteinExistence type="predicted"/>
<accession>A0ABW5INM5</accession>
<comment type="caution">
    <text evidence="2">The sequence shown here is derived from an EMBL/GenBank/DDBJ whole genome shotgun (WGS) entry which is preliminary data.</text>
</comment>
<dbReference type="Pfam" id="PF00535">
    <property type="entry name" value="Glycos_transf_2"/>
    <property type="match status" value="1"/>
</dbReference>
<dbReference type="InterPro" id="IPR050834">
    <property type="entry name" value="Glycosyltransf_2"/>
</dbReference>
<dbReference type="Gene3D" id="3.90.550.10">
    <property type="entry name" value="Spore Coat Polysaccharide Biosynthesis Protein SpsA, Chain A"/>
    <property type="match status" value="1"/>
</dbReference>
<organism evidence="2 3">
    <name type="scientific">Pontibacter locisalis</name>
    <dbReference type="NCBI Taxonomy" id="1719035"/>
    <lineage>
        <taxon>Bacteria</taxon>
        <taxon>Pseudomonadati</taxon>
        <taxon>Bacteroidota</taxon>
        <taxon>Cytophagia</taxon>
        <taxon>Cytophagales</taxon>
        <taxon>Hymenobacteraceae</taxon>
        <taxon>Pontibacter</taxon>
    </lineage>
</organism>
<protein>
    <submittedName>
        <fullName evidence="2">Glycosyltransferase family 2 protein</fullName>
    </submittedName>
</protein>
<gene>
    <name evidence="2" type="ORF">ACFSRY_14985</name>
</gene>
<keyword evidence="3" id="KW-1185">Reference proteome</keyword>
<dbReference type="Proteomes" id="UP001597544">
    <property type="component" value="Unassembled WGS sequence"/>
</dbReference>
<reference evidence="3" key="1">
    <citation type="journal article" date="2019" name="Int. J. Syst. Evol. Microbiol.">
        <title>The Global Catalogue of Microorganisms (GCM) 10K type strain sequencing project: providing services to taxonomists for standard genome sequencing and annotation.</title>
        <authorList>
            <consortium name="The Broad Institute Genomics Platform"/>
            <consortium name="The Broad Institute Genome Sequencing Center for Infectious Disease"/>
            <person name="Wu L."/>
            <person name="Ma J."/>
        </authorList>
    </citation>
    <scope>NUCLEOTIDE SEQUENCE [LARGE SCALE GENOMIC DNA]</scope>
    <source>
        <strain evidence="3">KCTC 42498</strain>
    </source>
</reference>
<evidence type="ECO:0000313" key="2">
    <source>
        <dbReference type="EMBL" id="MFD2515176.1"/>
    </source>
</evidence>
<dbReference type="SUPFAM" id="SSF53448">
    <property type="entry name" value="Nucleotide-diphospho-sugar transferases"/>
    <property type="match status" value="1"/>
</dbReference>
<dbReference type="RefSeq" id="WP_377509375.1">
    <property type="nucleotide sequence ID" value="NZ_JBHULU010000021.1"/>
</dbReference>